<dbReference type="GO" id="GO:0005576">
    <property type="term" value="C:extracellular region"/>
    <property type="evidence" value="ECO:0007669"/>
    <property type="project" value="UniProtKB-SubCell"/>
</dbReference>
<dbReference type="Proteomes" id="UP000221080">
    <property type="component" value="Chromosome 1"/>
</dbReference>
<dbReference type="GO" id="GO:0006915">
    <property type="term" value="P:apoptotic process"/>
    <property type="evidence" value="ECO:0007669"/>
    <property type="project" value="UniProtKB-KW"/>
</dbReference>
<accession>A0A2D0S066</accession>
<feature type="disulfide bond" evidence="8">
    <location>
        <begin position="158"/>
        <end position="173"/>
    </location>
</feature>
<dbReference type="SUPFAM" id="SSF57586">
    <property type="entry name" value="TNF receptor-like"/>
    <property type="match status" value="2"/>
</dbReference>
<evidence type="ECO:0000256" key="4">
    <source>
        <dbReference type="ARBA" id="ARBA00022729"/>
    </source>
</evidence>
<keyword evidence="7" id="KW-0325">Glycoprotein</keyword>
<dbReference type="Pfam" id="PF00020">
    <property type="entry name" value="TNFR_c6"/>
    <property type="match status" value="3"/>
</dbReference>
<dbReference type="SMART" id="SM00208">
    <property type="entry name" value="TNFR"/>
    <property type="match status" value="4"/>
</dbReference>
<reference evidence="11" key="1">
    <citation type="journal article" date="2016" name="Nat. Commun.">
        <title>The channel catfish genome sequence provides insights into the evolution of scale formation in teleosts.</title>
        <authorList>
            <person name="Liu Z."/>
            <person name="Liu S."/>
            <person name="Yao J."/>
            <person name="Bao L."/>
            <person name="Zhang J."/>
            <person name="Li Y."/>
            <person name="Jiang C."/>
            <person name="Sun L."/>
            <person name="Wang R."/>
            <person name="Zhang Y."/>
            <person name="Zhou T."/>
            <person name="Zeng Q."/>
            <person name="Fu Q."/>
            <person name="Gao S."/>
            <person name="Li N."/>
            <person name="Koren S."/>
            <person name="Jiang Y."/>
            <person name="Zimin A."/>
            <person name="Xu P."/>
            <person name="Phillippy A.M."/>
            <person name="Geng X."/>
            <person name="Song L."/>
            <person name="Sun F."/>
            <person name="Li C."/>
            <person name="Wang X."/>
            <person name="Chen A."/>
            <person name="Jin Y."/>
            <person name="Yuan Z."/>
            <person name="Yang Y."/>
            <person name="Tan S."/>
            <person name="Peatman E."/>
            <person name="Lu J."/>
            <person name="Qin Z."/>
            <person name="Dunham R."/>
            <person name="Li Z."/>
            <person name="Sonstegard T."/>
            <person name="Feng J."/>
            <person name="Danzmann R.G."/>
            <person name="Schroeder S."/>
            <person name="Scheffler B."/>
            <person name="Duke M.V."/>
            <person name="Ballard L."/>
            <person name="Kucuktas H."/>
            <person name="Kaltenboeck L."/>
            <person name="Liu H."/>
            <person name="Armbruster J."/>
            <person name="Xie Y."/>
            <person name="Kirby M.L."/>
            <person name="Tian Y."/>
            <person name="Flanagan M.E."/>
            <person name="Mu W."/>
            <person name="Waldbieser G.C."/>
        </authorList>
    </citation>
    <scope>NUCLEOTIDE SEQUENCE [LARGE SCALE GENOMIC DNA]</scope>
    <source>
        <strain evidence="11">SDA103</strain>
    </source>
</reference>
<keyword evidence="4" id="KW-0732">Signal</keyword>
<dbReference type="InterPro" id="IPR017371">
    <property type="entry name" value="TNFR_11B"/>
</dbReference>
<feature type="disulfide bond" evidence="8">
    <location>
        <begin position="180"/>
        <end position="198"/>
    </location>
</feature>
<dbReference type="STRING" id="7998.ENSIPUP00000000054"/>
<dbReference type="InterPro" id="IPR057633">
    <property type="entry name" value="Death_TNF11B"/>
</dbReference>
<feature type="disulfide bond" evidence="8">
    <location>
        <begin position="238"/>
        <end position="253"/>
    </location>
</feature>
<dbReference type="Gene3D" id="2.10.50.10">
    <property type="entry name" value="Tumor Necrosis Factor Receptor, subunit A, domain 2"/>
    <property type="match status" value="3"/>
</dbReference>
<sequence length="497" mass="55270">MNCPLMETRAQSLFVQLIVAISVPKPSPQPQSQDTAPKLPTSIAVQCHLHGFQVCPQAVHMGPSSATVSGLQATRPPESGHQDDSDLSREENGSGPLLPQEQHVRFFVVSFAWAYHETPRYQHRDPVTSELLLCDQCPPGTAVERHCTSDSATVCAPCPERRFAEQWHWGESCQHCTPVCKERQFVKRECNATYNRLCECVQGYHLTVEFCVPHSACPPGSGVSEPGTPDSDTVCEKCPQGFFSSVASATERCVPHQDCSQLGMKTRNPGTATQDTVCDREPAIDCTRKHTDCRADITLCEEAMFQSLLSPPLVSVDLLLESLPGRKVDKKSMEPLKKKCSPEQQALHLLRLWREQNKDQGKLHSVIHGLDHCERKVSRCAGLRNVTLEELLVLMDSLPGEKVSEEAVRALALSCPTHRHVAQLLHLWKSQNASRDLAKALKHSVRQLRSRNAPKTLLRAIKRISCVINASAPRLYEKLLTGALRDTTCFKTKPYND</sequence>
<evidence type="ECO:0000256" key="7">
    <source>
        <dbReference type="ARBA" id="ARBA00023180"/>
    </source>
</evidence>
<proteinExistence type="predicted"/>
<name>A0A2D0S066_ICTPU</name>
<gene>
    <name evidence="12" type="primary">LOC108272316</name>
</gene>
<keyword evidence="2" id="KW-0964">Secreted</keyword>
<keyword evidence="11" id="KW-1185">Reference proteome</keyword>
<feature type="repeat" description="TNFR-Cys" evidence="8">
    <location>
        <begin position="157"/>
        <end position="198"/>
    </location>
</feature>
<feature type="region of interest" description="Disordered" evidence="9">
    <location>
        <begin position="65"/>
        <end position="97"/>
    </location>
</feature>
<evidence type="ECO:0000256" key="9">
    <source>
        <dbReference type="SAM" id="MobiDB-lite"/>
    </source>
</evidence>
<dbReference type="RefSeq" id="XP_017336139.1">
    <property type="nucleotide sequence ID" value="XM_017480650.3"/>
</dbReference>
<feature type="domain" description="TNFR-Cys" evidence="10">
    <location>
        <begin position="237"/>
        <end position="278"/>
    </location>
</feature>
<feature type="repeat" description="TNFR-Cys" evidence="8">
    <location>
        <begin position="237"/>
        <end position="278"/>
    </location>
</feature>
<comment type="caution">
    <text evidence="8">Lacks conserved residue(s) required for the propagation of feature annotation.</text>
</comment>
<dbReference type="KEGG" id="ipu:108272316"/>
<protein>
    <submittedName>
        <fullName evidence="12">Tumor necrosis factor receptor superfamily member 11B isoform X1</fullName>
    </submittedName>
</protein>
<dbReference type="InterPro" id="IPR052459">
    <property type="entry name" value="TNFRSF_decoy_receptor"/>
</dbReference>
<keyword evidence="5" id="KW-0677">Repeat</keyword>
<dbReference type="GeneID" id="108272316"/>
<organism evidence="11 12">
    <name type="scientific">Ictalurus punctatus</name>
    <name type="common">Channel catfish</name>
    <name type="synonym">Silurus punctatus</name>
    <dbReference type="NCBI Taxonomy" id="7998"/>
    <lineage>
        <taxon>Eukaryota</taxon>
        <taxon>Metazoa</taxon>
        <taxon>Chordata</taxon>
        <taxon>Craniata</taxon>
        <taxon>Vertebrata</taxon>
        <taxon>Euteleostomi</taxon>
        <taxon>Actinopterygii</taxon>
        <taxon>Neopterygii</taxon>
        <taxon>Teleostei</taxon>
        <taxon>Ostariophysi</taxon>
        <taxon>Siluriformes</taxon>
        <taxon>Ictaluridae</taxon>
        <taxon>Ictalurus</taxon>
    </lineage>
</organism>
<keyword evidence="6 8" id="KW-1015">Disulfide bond</keyword>
<evidence type="ECO:0000256" key="5">
    <source>
        <dbReference type="ARBA" id="ARBA00022737"/>
    </source>
</evidence>
<evidence type="ECO:0000256" key="8">
    <source>
        <dbReference type="PROSITE-ProRule" id="PRU00206"/>
    </source>
</evidence>
<feature type="compositionally biased region" description="Basic and acidic residues" evidence="9">
    <location>
        <begin position="78"/>
        <end position="92"/>
    </location>
</feature>
<dbReference type="PANTHER" id="PTHR23097:SF90">
    <property type="entry name" value="TUMOR NECROSIS FACTOR RECEPTOR SUPERFAMILY MEMBER 11B"/>
    <property type="match status" value="1"/>
</dbReference>
<comment type="subcellular location">
    <subcellularLocation>
        <location evidence="1">Secreted</location>
    </subcellularLocation>
</comment>
<dbReference type="AlphaFoldDB" id="A0A2D0S066"/>
<keyword evidence="12" id="KW-0675">Receptor</keyword>
<keyword evidence="3" id="KW-0053">Apoptosis</keyword>
<feature type="domain" description="TNFR-Cys" evidence="10">
    <location>
        <begin position="157"/>
        <end position="198"/>
    </location>
</feature>
<evidence type="ECO:0000256" key="6">
    <source>
        <dbReference type="ARBA" id="ARBA00023157"/>
    </source>
</evidence>
<dbReference type="PROSITE" id="PS00652">
    <property type="entry name" value="TNFR_NGFR_1"/>
    <property type="match status" value="1"/>
</dbReference>
<dbReference type="InterPro" id="IPR001368">
    <property type="entry name" value="TNFR/NGFR_Cys_rich_reg"/>
</dbReference>
<dbReference type="PROSITE" id="PS50050">
    <property type="entry name" value="TNFR_NGFR_2"/>
    <property type="match status" value="2"/>
</dbReference>
<dbReference type="PRINTS" id="PR01975">
    <property type="entry name" value="TNFACTORR11B"/>
</dbReference>
<evidence type="ECO:0000256" key="2">
    <source>
        <dbReference type="ARBA" id="ARBA00022525"/>
    </source>
</evidence>
<dbReference type="Pfam" id="PF23630">
    <property type="entry name" value="Death_TNFRSF11B"/>
    <property type="match status" value="2"/>
</dbReference>
<evidence type="ECO:0000259" key="10">
    <source>
        <dbReference type="PROSITE" id="PS50050"/>
    </source>
</evidence>
<evidence type="ECO:0000313" key="12">
    <source>
        <dbReference type="RefSeq" id="XP_017336139.1"/>
    </source>
</evidence>
<dbReference type="PANTHER" id="PTHR23097">
    <property type="entry name" value="TUMOR NECROSIS FACTOR RECEPTOR SUPERFAMILY MEMBER"/>
    <property type="match status" value="1"/>
</dbReference>
<dbReference type="OrthoDB" id="8710478at2759"/>
<evidence type="ECO:0000313" key="11">
    <source>
        <dbReference type="Proteomes" id="UP000221080"/>
    </source>
</evidence>
<evidence type="ECO:0000256" key="3">
    <source>
        <dbReference type="ARBA" id="ARBA00022703"/>
    </source>
</evidence>
<reference evidence="12" key="2">
    <citation type="submission" date="2025-08" db="UniProtKB">
        <authorList>
            <consortium name="RefSeq"/>
        </authorList>
    </citation>
    <scope>IDENTIFICATION</scope>
    <source>
        <tissue evidence="12">Blood</tissue>
    </source>
</reference>
<evidence type="ECO:0000256" key="1">
    <source>
        <dbReference type="ARBA" id="ARBA00004613"/>
    </source>
</evidence>